<evidence type="ECO:0000256" key="7">
    <source>
        <dbReference type="ARBA" id="ARBA00023136"/>
    </source>
</evidence>
<evidence type="ECO:0000256" key="5">
    <source>
        <dbReference type="ARBA" id="ARBA00022692"/>
    </source>
</evidence>
<keyword evidence="9" id="KW-1278">Translocase</keyword>
<dbReference type="Pfam" id="PF00420">
    <property type="entry name" value="Oxidored_q2"/>
    <property type="match status" value="1"/>
</dbReference>
<dbReference type="GO" id="GO:0030964">
    <property type="term" value="C:NADH dehydrogenase complex"/>
    <property type="evidence" value="ECO:0007669"/>
    <property type="project" value="TreeGrafter"/>
</dbReference>
<keyword evidence="4 9" id="KW-0813">Transport</keyword>
<dbReference type="InterPro" id="IPR001133">
    <property type="entry name" value="NADH_UbQ_OxRdtase_chain4L/K"/>
</dbReference>
<dbReference type="GeneID" id="40506610"/>
<keyword evidence="9" id="KW-0679">Respiratory chain</keyword>
<keyword evidence="9" id="KW-0520">NAD</keyword>
<dbReference type="EC" id="7.1.1.2" evidence="9"/>
<evidence type="ECO:0000313" key="10">
    <source>
        <dbReference type="EMBL" id="QCQ69064.1"/>
    </source>
</evidence>
<proteinExistence type="inferred from homology"/>
<dbReference type="GO" id="GO:0016651">
    <property type="term" value="F:oxidoreductase activity, acting on NAD(P)H"/>
    <property type="evidence" value="ECO:0007669"/>
    <property type="project" value="InterPro"/>
</dbReference>
<dbReference type="GO" id="GO:0005743">
    <property type="term" value="C:mitochondrial inner membrane"/>
    <property type="evidence" value="ECO:0007669"/>
    <property type="project" value="UniProtKB-SubCell"/>
</dbReference>
<feature type="transmembrane region" description="Helical" evidence="9">
    <location>
        <begin position="63"/>
        <end position="86"/>
    </location>
</feature>
<keyword evidence="7 9" id="KW-0472">Membrane</keyword>
<comment type="similarity">
    <text evidence="2 9">Belongs to the complex I subunit 4L family.</text>
</comment>
<evidence type="ECO:0000256" key="6">
    <source>
        <dbReference type="ARBA" id="ARBA00022989"/>
    </source>
</evidence>
<keyword evidence="9" id="KW-0830">Ubiquinone</keyword>
<keyword evidence="5 9" id="KW-0812">Transmembrane</keyword>
<dbReference type="InterPro" id="IPR039428">
    <property type="entry name" value="NUOK/Mnh_C1-like"/>
</dbReference>
<organism evidence="10">
    <name type="scientific">Chytriomyces confervae</name>
    <dbReference type="NCBI Taxonomy" id="246404"/>
    <lineage>
        <taxon>Eukaryota</taxon>
        <taxon>Fungi</taxon>
        <taxon>Fungi incertae sedis</taxon>
        <taxon>Chytridiomycota</taxon>
        <taxon>Chytridiomycota incertae sedis</taxon>
        <taxon>Chytridiomycetes</taxon>
        <taxon>Chytridiales</taxon>
        <taxon>Chytriomycetaceae</taxon>
        <taxon>Chytriomyces</taxon>
    </lineage>
</organism>
<dbReference type="GO" id="GO:0008137">
    <property type="term" value="F:NADH dehydrogenase (ubiquinone) activity"/>
    <property type="evidence" value="ECO:0007669"/>
    <property type="project" value="UniProtKB-EC"/>
</dbReference>
<accession>A0A4V1F1W2</accession>
<comment type="subcellular location">
    <subcellularLocation>
        <location evidence="1">Membrane</location>
        <topology evidence="1">Multi-pass membrane protein</topology>
    </subcellularLocation>
    <subcellularLocation>
        <location evidence="9">Mitochondrion inner membrane</location>
        <topology evidence="9">Multi-pass membrane protein</topology>
    </subcellularLocation>
</comment>
<evidence type="ECO:0000256" key="8">
    <source>
        <dbReference type="ARBA" id="ARBA00049551"/>
    </source>
</evidence>
<comment type="catalytic activity">
    <reaction evidence="8 9">
        <text>a ubiquinone + NADH + 5 H(+)(in) = a ubiquinol + NAD(+) + 4 H(+)(out)</text>
        <dbReference type="Rhea" id="RHEA:29091"/>
        <dbReference type="Rhea" id="RHEA-COMP:9565"/>
        <dbReference type="Rhea" id="RHEA-COMP:9566"/>
        <dbReference type="ChEBI" id="CHEBI:15378"/>
        <dbReference type="ChEBI" id="CHEBI:16389"/>
        <dbReference type="ChEBI" id="CHEBI:17976"/>
        <dbReference type="ChEBI" id="CHEBI:57540"/>
        <dbReference type="ChEBI" id="CHEBI:57945"/>
        <dbReference type="EC" id="7.1.1.2"/>
    </reaction>
</comment>
<sequence length="93" mass="10017">MITFSINLAFILVTVAILAFIFNRGKDLITLVIALELILLSVGILLVSLSFHLDDLVGSTLTLYLLPLAGCESAIALALLVAYYPIRGTLVLK</sequence>
<geneLocation type="mitochondrion" evidence="10"/>
<dbReference type="RefSeq" id="YP_009659066.1">
    <property type="nucleotide sequence ID" value="NC_042880.1"/>
</dbReference>
<evidence type="ECO:0000256" key="9">
    <source>
        <dbReference type="RuleBase" id="RU004419"/>
    </source>
</evidence>
<gene>
    <name evidence="10" type="primary">nad4L</name>
</gene>
<protein>
    <recommendedName>
        <fullName evidence="3 9">NADH-ubiquinone oxidoreductase chain 4L</fullName>
        <ecNumber evidence="9">7.1.1.2</ecNumber>
    </recommendedName>
</protein>
<dbReference type="GO" id="GO:0042773">
    <property type="term" value="P:ATP synthesis coupled electron transport"/>
    <property type="evidence" value="ECO:0007669"/>
    <property type="project" value="UniProtKB-UniRule"/>
</dbReference>
<comment type="function">
    <text evidence="9">Core subunit of the mitochondrial membrane respiratory chain NADH dehydrogenase (Complex I) which catalyzes electron transfer from NADH through the respiratory chain, using ubiquinone as an electron acceptor.</text>
</comment>
<dbReference type="Gene3D" id="1.10.287.3510">
    <property type="match status" value="1"/>
</dbReference>
<feature type="transmembrane region" description="Helical" evidence="9">
    <location>
        <begin position="29"/>
        <end position="51"/>
    </location>
</feature>
<keyword evidence="9" id="KW-0999">Mitochondrion inner membrane</keyword>
<dbReference type="PANTHER" id="PTHR11434">
    <property type="entry name" value="NADH-UBIQUINONE OXIDOREDUCTASE SUBUNIT ND4L"/>
    <property type="match status" value="1"/>
</dbReference>
<evidence type="ECO:0000256" key="2">
    <source>
        <dbReference type="ARBA" id="ARBA00010519"/>
    </source>
</evidence>
<evidence type="ECO:0000256" key="3">
    <source>
        <dbReference type="ARBA" id="ARBA00016612"/>
    </source>
</evidence>
<keyword evidence="9" id="KW-0249">Electron transport</keyword>
<reference evidence="10" key="1">
    <citation type="journal article" date="2018" name="BMC Evol. Biol.">
        <title>The linear mitochondrial genome of the quarantine chytrid Synchytrium endobioticum; insights into the evolution and recent history of an obligate biotrophic plant pathogen.</title>
        <authorList>
            <person name="van de Vossenberg B.T.L.H."/>
            <person name="Brankovics B."/>
            <person name="Nguyen H.D.T."/>
            <person name="van Gent-Pelzer M.P.E."/>
            <person name="Smith D."/>
            <person name="Dadej K."/>
            <person name="Przetakiewicz J."/>
            <person name="Kreuze J.F."/>
            <person name="Boerma M."/>
            <person name="van Leeuwen G.C.M."/>
            <person name="Andre Levesque C."/>
            <person name="van der Lee T.A.J."/>
        </authorList>
    </citation>
    <scope>NUCLEOTIDE SEQUENCE</scope>
    <source>
        <strain evidence="10">CBS 675.73</strain>
    </source>
</reference>
<keyword evidence="9 10" id="KW-0496">Mitochondrion</keyword>
<keyword evidence="6 9" id="KW-1133">Transmembrane helix</keyword>
<evidence type="ECO:0000256" key="4">
    <source>
        <dbReference type="ARBA" id="ARBA00022448"/>
    </source>
</evidence>
<feature type="transmembrane region" description="Helical" evidence="9">
    <location>
        <begin position="6"/>
        <end position="22"/>
    </location>
</feature>
<dbReference type="PANTHER" id="PTHR11434:SF16">
    <property type="entry name" value="NADH-UBIQUINONE OXIDOREDUCTASE CHAIN 4L"/>
    <property type="match status" value="1"/>
</dbReference>
<dbReference type="EMBL" id="MK292704">
    <property type="protein sequence ID" value="QCQ69064.1"/>
    <property type="molecule type" value="Genomic_DNA"/>
</dbReference>
<evidence type="ECO:0000256" key="1">
    <source>
        <dbReference type="ARBA" id="ARBA00004141"/>
    </source>
</evidence>
<name>A0A4V1F1W2_9FUNG</name>
<dbReference type="AlphaFoldDB" id="A0A4V1F1W2"/>